<reference evidence="1" key="1">
    <citation type="submission" date="2014-11" db="EMBL/GenBank/DDBJ databases">
        <authorList>
            <person name="Amaro Gonzalez C."/>
        </authorList>
    </citation>
    <scope>NUCLEOTIDE SEQUENCE</scope>
</reference>
<dbReference type="EMBL" id="GBXM01079032">
    <property type="protein sequence ID" value="JAH29545.1"/>
    <property type="molecule type" value="Transcribed_RNA"/>
</dbReference>
<reference evidence="1" key="2">
    <citation type="journal article" date="2015" name="Fish Shellfish Immunol.">
        <title>Early steps in the European eel (Anguilla anguilla)-Vibrio vulnificus interaction in the gills: Role of the RtxA13 toxin.</title>
        <authorList>
            <person name="Callol A."/>
            <person name="Pajuelo D."/>
            <person name="Ebbesson L."/>
            <person name="Teles M."/>
            <person name="MacKenzie S."/>
            <person name="Amaro C."/>
        </authorList>
    </citation>
    <scope>NUCLEOTIDE SEQUENCE</scope>
</reference>
<sequence>MRSVSLRMTCRYSLDNRYRRSFTSLGRNYTAIYNRRSFSKTPQFTHSYLGN</sequence>
<dbReference type="AlphaFoldDB" id="A0A0E9RM61"/>
<protein>
    <submittedName>
        <fullName evidence="1">Uncharacterized protein</fullName>
    </submittedName>
</protein>
<evidence type="ECO:0000313" key="1">
    <source>
        <dbReference type="EMBL" id="JAH29545.1"/>
    </source>
</evidence>
<name>A0A0E9RM61_ANGAN</name>
<accession>A0A0E9RM61</accession>
<proteinExistence type="predicted"/>
<organism evidence="1">
    <name type="scientific">Anguilla anguilla</name>
    <name type="common">European freshwater eel</name>
    <name type="synonym">Muraena anguilla</name>
    <dbReference type="NCBI Taxonomy" id="7936"/>
    <lineage>
        <taxon>Eukaryota</taxon>
        <taxon>Metazoa</taxon>
        <taxon>Chordata</taxon>
        <taxon>Craniata</taxon>
        <taxon>Vertebrata</taxon>
        <taxon>Euteleostomi</taxon>
        <taxon>Actinopterygii</taxon>
        <taxon>Neopterygii</taxon>
        <taxon>Teleostei</taxon>
        <taxon>Anguilliformes</taxon>
        <taxon>Anguillidae</taxon>
        <taxon>Anguilla</taxon>
    </lineage>
</organism>